<evidence type="ECO:0000313" key="1">
    <source>
        <dbReference type="EMBL" id="KAI2385232.1"/>
    </source>
</evidence>
<comment type="caution">
    <text evidence="1">The sequence shown here is derived from an EMBL/GenBank/DDBJ whole genome shotgun (WGS) entry which is preliminary data.</text>
</comment>
<reference evidence="1" key="1">
    <citation type="journal article" date="2022" name="bioRxiv">
        <title>Population genetic analysis of Ophidiomyces ophidiicola, the causative agent of snake fungal disease, indicates recent introductions to the USA.</title>
        <authorList>
            <person name="Ladner J.T."/>
            <person name="Palmer J.M."/>
            <person name="Ettinger C.L."/>
            <person name="Stajich J.E."/>
            <person name="Farrell T.M."/>
            <person name="Glorioso B.M."/>
            <person name="Lawson B."/>
            <person name="Price S.J."/>
            <person name="Stengle A.G."/>
            <person name="Grear D.A."/>
            <person name="Lorch J.M."/>
        </authorList>
    </citation>
    <scope>NUCLEOTIDE SEQUENCE</scope>
    <source>
        <strain evidence="1">NWHC 24266-5</strain>
    </source>
</reference>
<protein>
    <submittedName>
        <fullName evidence="1">Vacuolar protein sorting-associated protein 11</fullName>
    </submittedName>
</protein>
<organism evidence="1">
    <name type="scientific">Ophidiomyces ophidiicola</name>
    <dbReference type="NCBI Taxonomy" id="1387563"/>
    <lineage>
        <taxon>Eukaryota</taxon>
        <taxon>Fungi</taxon>
        <taxon>Dikarya</taxon>
        <taxon>Ascomycota</taxon>
        <taxon>Pezizomycotina</taxon>
        <taxon>Eurotiomycetes</taxon>
        <taxon>Eurotiomycetidae</taxon>
        <taxon>Onygenales</taxon>
        <taxon>Onygenaceae</taxon>
        <taxon>Ophidiomyces</taxon>
    </lineage>
</organism>
<feature type="non-terminal residue" evidence="1">
    <location>
        <position position="957"/>
    </location>
</feature>
<accession>A0ACB8UU69</accession>
<sequence length="957" mass="108638">MALTSWKSFNFFRASEVHVPDESGSLIFNSDITSICAGSDNLFLGATDGFVHILSRAFKVIRSFKAYDTGPITHMKQVTGTSYLVTLKEDLSSEPVLKVWALNEVDKKTDEPRCRSTKNVHNKRRQFPVSAFVVLDDLWQIAVGFANGSVTLIRGDLIHDRGAEQRTIFESEEPITGLEVQRGATTTLFIATTGRILTIVITGKGDGQPARTLENLGCGVGCMSFDKDTSDVLVAREDAIYTYRPNGRGPSFAFDSPKTFIDVFQDYIALVCPPLVPMDKSATLQRFGTSQVDEIFNTSTFTLLEPDLKFIGHSEAISSKIKHVFKEWGDLFLITVDGKVLVFNLEFILCANNYMQLYRYQEKTLQEKLEILYQRNLYILAINLAQKAGIDTLQQNIIFRKYGDYLYHKGDYDTAMQQYLRAIDNTEPSQVIRKFLDTQRIHNLIEYLEELHDHEKATIDHTTLLLNCYAKLKDTTKLDSFIKTPGELKFDLDTAIAMCRQGGYFEQATYLATKHGENDMVVDILIEDSKQYSEALRFIWSLDPGLAYPNLMKYARVLLEHCPQSTTKIFIDYYTGRYRPIRKKEEEVVKGEEIRTTGGLQNLASLIPLPYLSISKTDHSKSTISEPQVTTEQEEIIQYTVPKPRTSFSSFVDHPEEFIVFLEALIKQEDLTKDDKVDIYTTLFEMYLDTASRKRNSTEKADWEAKAKELIEGSDIPVSTSNVLLLSDLSGFQEGTTLVREQQGLRSDILRSYAAVKDTPGVIKALRKYGPDEPQLYIDALAYFASSPKTLEEAGDELDIVLKRIDRDGLMSPLQVIQTLSNNAVVTMGMVKKYLDDNIQRDRKEISNSRRLINSYTTETESRRQEISELGSKPTVFQARRCSSCGGNLDLPTVHFLCKHSFHQRCLNSVDENLECPLCAPQNATIQAIRERQIKAADQHELFRTELERSRDRFGLI</sequence>
<name>A0ACB8UU69_9EURO</name>
<gene>
    <name evidence="1" type="primary">VPS11</name>
    <name evidence="1" type="ORF">LOY88_004182</name>
</gene>
<proteinExistence type="predicted"/>
<dbReference type="EMBL" id="JALBCA010000061">
    <property type="protein sequence ID" value="KAI2385232.1"/>
    <property type="molecule type" value="Genomic_DNA"/>
</dbReference>